<organism evidence="7 8">
    <name type="scientific">Microlunatus kandeliicorticis</name>
    <dbReference type="NCBI Taxonomy" id="1759536"/>
    <lineage>
        <taxon>Bacteria</taxon>
        <taxon>Bacillati</taxon>
        <taxon>Actinomycetota</taxon>
        <taxon>Actinomycetes</taxon>
        <taxon>Propionibacteriales</taxon>
        <taxon>Propionibacteriaceae</taxon>
        <taxon>Microlunatus</taxon>
    </lineage>
</organism>
<feature type="active site" evidence="5">
    <location>
        <position position="27"/>
    </location>
</feature>
<evidence type="ECO:0000259" key="6">
    <source>
        <dbReference type="SMART" id="SM00226"/>
    </source>
</evidence>
<dbReference type="AlphaFoldDB" id="A0A7W3IQT3"/>
<comment type="similarity">
    <text evidence="1">Belongs to the low molecular weight phosphotyrosine protein phosphatase family.</text>
</comment>
<dbReference type="Pfam" id="PF01451">
    <property type="entry name" value="LMWPc"/>
    <property type="match status" value="1"/>
</dbReference>
<evidence type="ECO:0000256" key="2">
    <source>
        <dbReference type="ARBA" id="ARBA00013064"/>
    </source>
</evidence>
<keyword evidence="8" id="KW-1185">Reference proteome</keyword>
<keyword evidence="4" id="KW-0904">Protein phosphatase</keyword>
<evidence type="ECO:0000256" key="4">
    <source>
        <dbReference type="ARBA" id="ARBA00022912"/>
    </source>
</evidence>
<dbReference type="EMBL" id="JACGWT010000002">
    <property type="protein sequence ID" value="MBA8793524.1"/>
    <property type="molecule type" value="Genomic_DNA"/>
</dbReference>
<feature type="active site" description="Proton donor" evidence="5">
    <location>
        <position position="135"/>
    </location>
</feature>
<dbReference type="Gene3D" id="3.40.50.2300">
    <property type="match status" value="1"/>
</dbReference>
<keyword evidence="3 7" id="KW-0378">Hydrolase</keyword>
<protein>
    <recommendedName>
        <fullName evidence="2">protein-tyrosine-phosphatase</fullName>
        <ecNumber evidence="2">3.1.3.48</ecNumber>
    </recommendedName>
</protein>
<dbReference type="SUPFAM" id="SSF52788">
    <property type="entry name" value="Phosphotyrosine protein phosphatases I"/>
    <property type="match status" value="1"/>
</dbReference>
<reference evidence="7 8" key="1">
    <citation type="submission" date="2020-07" db="EMBL/GenBank/DDBJ databases">
        <title>Sequencing the genomes of 1000 actinobacteria strains.</title>
        <authorList>
            <person name="Klenk H.-P."/>
        </authorList>
    </citation>
    <scope>NUCLEOTIDE SEQUENCE [LARGE SCALE GENOMIC DNA]</scope>
    <source>
        <strain evidence="7 8">DSM 100723</strain>
    </source>
</reference>
<gene>
    <name evidence="7" type="ORF">FHX74_001129</name>
</gene>
<accession>A0A7W3IQT3</accession>
<evidence type="ECO:0000256" key="1">
    <source>
        <dbReference type="ARBA" id="ARBA00011063"/>
    </source>
</evidence>
<comment type="caution">
    <text evidence="7">The sequence shown here is derived from an EMBL/GenBank/DDBJ whole genome shotgun (WGS) entry which is preliminary data.</text>
</comment>
<name>A0A7W3IQT3_9ACTN</name>
<dbReference type="InterPro" id="IPR036196">
    <property type="entry name" value="Ptyr_pPase_sf"/>
</dbReference>
<evidence type="ECO:0000313" key="8">
    <source>
        <dbReference type="Proteomes" id="UP000523079"/>
    </source>
</evidence>
<proteinExistence type="inferred from homology"/>
<dbReference type="CDD" id="cd16343">
    <property type="entry name" value="LMWPTP"/>
    <property type="match status" value="1"/>
</dbReference>
<dbReference type="GO" id="GO:0004725">
    <property type="term" value="F:protein tyrosine phosphatase activity"/>
    <property type="evidence" value="ECO:0007669"/>
    <property type="project" value="UniProtKB-EC"/>
</dbReference>
<dbReference type="SMART" id="SM00226">
    <property type="entry name" value="LMWPc"/>
    <property type="match status" value="1"/>
</dbReference>
<dbReference type="PANTHER" id="PTHR11717:SF7">
    <property type="entry name" value="LOW MOLECULAR WEIGHT PHOSPHOTYROSINE PROTEIN PHOSPHATASE"/>
    <property type="match status" value="1"/>
</dbReference>
<evidence type="ECO:0000313" key="7">
    <source>
        <dbReference type="EMBL" id="MBA8793524.1"/>
    </source>
</evidence>
<evidence type="ECO:0000256" key="3">
    <source>
        <dbReference type="ARBA" id="ARBA00022801"/>
    </source>
</evidence>
<dbReference type="PRINTS" id="PR00719">
    <property type="entry name" value="LMWPTPASE"/>
</dbReference>
<feature type="active site" description="Nucleophile" evidence="5">
    <location>
        <position position="21"/>
    </location>
</feature>
<dbReference type="Proteomes" id="UP000523079">
    <property type="component" value="Unassembled WGS sequence"/>
</dbReference>
<dbReference type="InterPro" id="IPR017867">
    <property type="entry name" value="Tyr_phospatase_low_mol_wt"/>
</dbReference>
<dbReference type="PANTHER" id="PTHR11717">
    <property type="entry name" value="LOW MOLECULAR WEIGHT PROTEIN TYROSINE PHOSPHATASE"/>
    <property type="match status" value="1"/>
</dbReference>
<dbReference type="EC" id="3.1.3.48" evidence="2"/>
<dbReference type="InterPro" id="IPR050438">
    <property type="entry name" value="LMW_PTPase"/>
</dbReference>
<evidence type="ECO:0000256" key="5">
    <source>
        <dbReference type="PIRSR" id="PIRSR617867-1"/>
    </source>
</evidence>
<sequence>MSPDAGGAGGGVDPVRVVFVCWGNICRSPMAERVAERMAADEGLQDVVFTSAGTSSEELGEPIDPRARRTLAEHGYRTEGHRAHQMDADELAGADLVVAMEQLHVDRLARLGRGREVRLLSDFDPDAGPGSGVPDPWYGGQDGFVDTLSMIESAMPGVLERVRELQAARTADQPG</sequence>
<dbReference type="RefSeq" id="WP_407941463.1">
    <property type="nucleotide sequence ID" value="NZ_JACGWT010000002.1"/>
</dbReference>
<dbReference type="InterPro" id="IPR023485">
    <property type="entry name" value="Ptyr_pPase"/>
</dbReference>
<feature type="domain" description="Phosphotyrosine protein phosphatase I" evidence="6">
    <location>
        <begin position="15"/>
        <end position="161"/>
    </location>
</feature>